<evidence type="ECO:0000256" key="2">
    <source>
        <dbReference type="SAM" id="MobiDB-lite"/>
    </source>
</evidence>
<dbReference type="GO" id="GO:0000149">
    <property type="term" value="F:SNARE binding"/>
    <property type="evidence" value="ECO:0007669"/>
    <property type="project" value="TreeGrafter"/>
</dbReference>
<feature type="compositionally biased region" description="Low complexity" evidence="2">
    <location>
        <begin position="150"/>
        <end position="163"/>
    </location>
</feature>
<dbReference type="EMBL" id="HBDX01005242">
    <property type="protein sequence ID" value="CAD8223790.1"/>
    <property type="molecule type" value="Transcribed_RNA"/>
</dbReference>
<feature type="compositionally biased region" description="Basic and acidic residues" evidence="2">
    <location>
        <begin position="166"/>
        <end position="178"/>
    </location>
</feature>
<dbReference type="GO" id="GO:0000323">
    <property type="term" value="C:lytic vacuole"/>
    <property type="evidence" value="ECO:0007669"/>
    <property type="project" value="TreeGrafter"/>
</dbReference>
<evidence type="ECO:0000313" key="3">
    <source>
        <dbReference type="EMBL" id="CAD8223790.1"/>
    </source>
</evidence>
<evidence type="ECO:0000256" key="1">
    <source>
        <dbReference type="SAM" id="Coils"/>
    </source>
</evidence>
<accession>A0A7R9XS27</accession>
<feature type="coiled-coil region" evidence="1">
    <location>
        <begin position="377"/>
        <end position="425"/>
    </location>
</feature>
<dbReference type="GO" id="GO:0005768">
    <property type="term" value="C:endosome"/>
    <property type="evidence" value="ECO:0007669"/>
    <property type="project" value="TreeGrafter"/>
</dbReference>
<organism evidence="3">
    <name type="scientific">Ostreococcus sp. 'lucimarinus'</name>
    <dbReference type="NCBI Taxonomy" id="242159"/>
    <lineage>
        <taxon>Eukaryota</taxon>
        <taxon>Viridiplantae</taxon>
        <taxon>Chlorophyta</taxon>
        <taxon>Mamiellophyceae</taxon>
        <taxon>Mamiellales</taxon>
        <taxon>Bathycoccaceae</taxon>
        <taxon>Ostreococcus</taxon>
    </lineage>
</organism>
<sequence>MRAGGDEDAWYAPRVALRHVRGVAARNLRVPSANGERFANRDGDGFARDVAPLGTYCTLRPHRARGAVYAPTPYGEVCVDDDGEDEGDRFAAREAFASETARGERGLNPDWDVAIELGRASERLGTRDGTKFELCVYGARADGREGARGGETAKAGSARASGARWRRGEGLRTTREGDAGGETTSDVLICRAAIDLTRLVRLGNRVPSGTAMPPNAVFLRLSDGGVYSPEPSAADASGRAVRAFIDAVRAKNEQNGGQHRRGASNGVAVIDRIITEDEEDERLGGGGRSRSPTTASASARAADKKSVVKVDVRAMVAKIENVIEAKSAEEDARDLRDELARRMQTRLGDFGGAAGICKKPAAASMANDDGITADERIVALTNELAEERESLALMKDDVGRRIRALRQAGEKLVEANDRLDEAERALNGPNGTGKLYQKQRALVARRWRLVGDLAEIFPIESAPEDPSNRREHPLLQIGDVPLDLGPAPSKTQSLTVEDLESDAAAYGHIAQICIQLAAILDVRLRYPVCPSLSRSYICDFHQVKPKAGSADAAAMKKTLTRIEFPLFMDSPSDRTKYTYGVFLLNKNLEQLLNAHGLSAVGPRHTLQNLKRIFDARRMIAADAKTHEIDE</sequence>
<dbReference type="GO" id="GO:0035493">
    <property type="term" value="P:SNARE complex assembly"/>
    <property type="evidence" value="ECO:0007669"/>
    <property type="project" value="TreeGrafter"/>
</dbReference>
<dbReference type="PANTHER" id="PTHR15157">
    <property type="entry name" value="UV RADIATION RESISTANCE-ASSOCIATED GENE PROTEIN"/>
    <property type="match status" value="1"/>
</dbReference>
<dbReference type="PANTHER" id="PTHR15157:SF24">
    <property type="entry name" value="VACUOLAR PROTEIN SORTING 38"/>
    <property type="match status" value="1"/>
</dbReference>
<gene>
    <name evidence="3" type="ORF">OLUC0939_LOCUS4514</name>
</gene>
<protein>
    <submittedName>
        <fullName evidence="3">Uncharacterized protein</fullName>
    </submittedName>
</protein>
<feature type="region of interest" description="Disordered" evidence="2">
    <location>
        <begin position="278"/>
        <end position="302"/>
    </location>
</feature>
<proteinExistence type="predicted"/>
<reference evidence="3" key="1">
    <citation type="submission" date="2021-01" db="EMBL/GenBank/DDBJ databases">
        <authorList>
            <person name="Corre E."/>
            <person name="Pelletier E."/>
            <person name="Niang G."/>
            <person name="Scheremetjew M."/>
            <person name="Finn R."/>
            <person name="Kale V."/>
            <person name="Holt S."/>
            <person name="Cochrane G."/>
            <person name="Meng A."/>
            <person name="Brown T."/>
            <person name="Cohen L."/>
        </authorList>
    </citation>
    <scope>NUCLEOTIDE SEQUENCE</scope>
    <source>
        <strain evidence="3">Clade-A-BCC118000</strain>
    </source>
</reference>
<feature type="region of interest" description="Disordered" evidence="2">
    <location>
        <begin position="145"/>
        <end position="182"/>
    </location>
</feature>
<keyword evidence="1" id="KW-0175">Coiled coil</keyword>
<name>A0A7R9XS27_9CHLO</name>
<dbReference type="AlphaFoldDB" id="A0A7R9XS27"/>